<name>A0A7L5ALA1_9MICO</name>
<evidence type="ECO:0000313" key="1">
    <source>
        <dbReference type="EMBL" id="QHO70104.1"/>
    </source>
</evidence>
<proteinExistence type="predicted"/>
<dbReference type="OrthoDB" id="7185309at2"/>
<dbReference type="GO" id="GO:0016829">
    <property type="term" value="F:lyase activity"/>
    <property type="evidence" value="ECO:0007669"/>
    <property type="project" value="UniProtKB-KW"/>
</dbReference>
<reference evidence="1 2" key="1">
    <citation type="submission" date="2016-09" db="EMBL/GenBank/DDBJ databases">
        <title>Complete genome sequence of microbes from the polar regions.</title>
        <authorList>
            <person name="Liao L."/>
            <person name="Chen B."/>
        </authorList>
    </citation>
    <scope>NUCLEOTIDE SEQUENCE [LARGE SCALE GENOMIC DNA]</scope>
    <source>
        <strain evidence="1 2">ZS314</strain>
    </source>
</reference>
<protein>
    <submittedName>
        <fullName evidence="1">Alkylmercury lyase</fullName>
    </submittedName>
</protein>
<dbReference type="EMBL" id="CP017146">
    <property type="protein sequence ID" value="QHO70104.1"/>
    <property type="molecule type" value="Genomic_DNA"/>
</dbReference>
<dbReference type="AlphaFoldDB" id="A0A7L5ALA1"/>
<keyword evidence="2" id="KW-1185">Reference proteome</keyword>
<sequence>MEEITLQYFDGCPNWTIAAERLASIAQTHPDMTVTHQLVETPEDAGAIGFRGSPSILVNGTDVFPDPSAPVGLACRIYVTPDGFAGAPTLEQLQAAIRAS</sequence>
<accession>A0A7L5ALA1</accession>
<dbReference type="KEGG" id="mant:BHD05_11095"/>
<organism evidence="1 2">
    <name type="scientific">Marisediminicola antarctica</name>
    <dbReference type="NCBI Taxonomy" id="674079"/>
    <lineage>
        <taxon>Bacteria</taxon>
        <taxon>Bacillati</taxon>
        <taxon>Actinomycetota</taxon>
        <taxon>Actinomycetes</taxon>
        <taxon>Micrococcales</taxon>
        <taxon>Microbacteriaceae</taxon>
        <taxon>Marisediminicola</taxon>
    </lineage>
</organism>
<dbReference type="Proteomes" id="UP000464507">
    <property type="component" value="Chromosome"/>
</dbReference>
<keyword evidence="1" id="KW-0456">Lyase</keyword>
<gene>
    <name evidence="1" type="ORF">BHD05_11095</name>
</gene>
<dbReference type="RefSeq" id="WP_161886490.1">
    <property type="nucleotide sequence ID" value="NZ_CP017146.1"/>
</dbReference>
<evidence type="ECO:0000313" key="2">
    <source>
        <dbReference type="Proteomes" id="UP000464507"/>
    </source>
</evidence>